<accession>A0A2P6R2U2</accession>
<organism evidence="1 2">
    <name type="scientific">Rosa chinensis</name>
    <name type="common">China rose</name>
    <dbReference type="NCBI Taxonomy" id="74649"/>
    <lineage>
        <taxon>Eukaryota</taxon>
        <taxon>Viridiplantae</taxon>
        <taxon>Streptophyta</taxon>
        <taxon>Embryophyta</taxon>
        <taxon>Tracheophyta</taxon>
        <taxon>Spermatophyta</taxon>
        <taxon>Magnoliopsida</taxon>
        <taxon>eudicotyledons</taxon>
        <taxon>Gunneridae</taxon>
        <taxon>Pentapetalae</taxon>
        <taxon>rosids</taxon>
        <taxon>fabids</taxon>
        <taxon>Rosales</taxon>
        <taxon>Rosaceae</taxon>
        <taxon>Rosoideae</taxon>
        <taxon>Rosoideae incertae sedis</taxon>
        <taxon>Rosa</taxon>
    </lineage>
</organism>
<evidence type="ECO:0000313" key="1">
    <source>
        <dbReference type="EMBL" id="PRQ40746.1"/>
    </source>
</evidence>
<dbReference type="EMBL" id="PDCK01000042">
    <property type="protein sequence ID" value="PRQ40746.1"/>
    <property type="molecule type" value="Genomic_DNA"/>
</dbReference>
<dbReference type="AlphaFoldDB" id="A0A2P6R2U2"/>
<evidence type="ECO:0000313" key="2">
    <source>
        <dbReference type="Proteomes" id="UP000238479"/>
    </source>
</evidence>
<keyword evidence="2" id="KW-1185">Reference proteome</keyword>
<proteinExistence type="predicted"/>
<gene>
    <name evidence="1" type="ORF">RchiOBHm_Chr4g0439391</name>
</gene>
<dbReference type="Gramene" id="PRQ40746">
    <property type="protein sequence ID" value="PRQ40746"/>
    <property type="gene ID" value="RchiOBHm_Chr4g0439391"/>
</dbReference>
<dbReference type="Proteomes" id="UP000238479">
    <property type="component" value="Chromosome 4"/>
</dbReference>
<sequence>MVEVVGAEEAGVMVMVEVLLDGNRNRNVIVDLGVYFNLIDLGVFQFIGFGRVLLGGCRILNCFVDAID</sequence>
<comment type="caution">
    <text evidence="1">The sequence shown here is derived from an EMBL/GenBank/DDBJ whole genome shotgun (WGS) entry which is preliminary data.</text>
</comment>
<protein>
    <submittedName>
        <fullName evidence="1">Uncharacterized protein</fullName>
    </submittedName>
</protein>
<reference evidence="1 2" key="1">
    <citation type="journal article" date="2018" name="Nat. Genet.">
        <title>The Rosa genome provides new insights in the design of modern roses.</title>
        <authorList>
            <person name="Bendahmane M."/>
        </authorList>
    </citation>
    <scope>NUCLEOTIDE SEQUENCE [LARGE SCALE GENOMIC DNA]</scope>
    <source>
        <strain evidence="2">cv. Old Blush</strain>
    </source>
</reference>
<name>A0A2P6R2U2_ROSCH</name>